<dbReference type="InterPro" id="IPR008978">
    <property type="entry name" value="HSP20-like_chaperone"/>
</dbReference>
<evidence type="ECO:0000256" key="19">
    <source>
        <dbReference type="ARBA" id="ARBA00075415"/>
    </source>
</evidence>
<accession>A0A8J4UPI8</accession>
<feature type="disulfide bond" evidence="27">
    <location>
        <begin position="2449"/>
        <end position="2461"/>
    </location>
</feature>
<feature type="region of interest" description="Disordered" evidence="29">
    <location>
        <begin position="4567"/>
        <end position="4660"/>
    </location>
</feature>
<feature type="domain" description="Laminin EGF-like" evidence="32">
    <location>
        <begin position="2013"/>
        <end position="2075"/>
    </location>
</feature>
<feature type="domain" description="Laminin EGF-like" evidence="32">
    <location>
        <begin position="1163"/>
        <end position="1212"/>
    </location>
</feature>
<evidence type="ECO:0000256" key="6">
    <source>
        <dbReference type="ARBA" id="ARBA00022729"/>
    </source>
</evidence>
<evidence type="ECO:0000256" key="26">
    <source>
        <dbReference type="PROSITE-ProRule" id="PRU00134"/>
    </source>
</evidence>
<dbReference type="InterPro" id="IPR002893">
    <property type="entry name" value="Znf_MYND"/>
</dbReference>
<dbReference type="Pfam" id="PF21199">
    <property type="entry name" value="LAMININ_IV_B"/>
    <property type="match status" value="2"/>
</dbReference>
<dbReference type="Pfam" id="PF16602">
    <property type="entry name" value="USP19_linker"/>
    <property type="match status" value="1"/>
</dbReference>
<dbReference type="EMBL" id="QNUK01000072">
    <property type="protein sequence ID" value="KAF5903522.1"/>
    <property type="molecule type" value="Genomic_DNA"/>
</dbReference>
<dbReference type="PROSITE" id="PS51203">
    <property type="entry name" value="CS"/>
    <property type="match status" value="2"/>
</dbReference>
<dbReference type="PROSITE" id="PS50865">
    <property type="entry name" value="ZF_MYND_2"/>
    <property type="match status" value="1"/>
</dbReference>
<dbReference type="FunFam" id="2.10.25.10:FF:000135">
    <property type="entry name" value="Laminin subunit beta 4"/>
    <property type="match status" value="3"/>
</dbReference>
<evidence type="ECO:0000259" key="34">
    <source>
        <dbReference type="PROSITE" id="PS50865"/>
    </source>
</evidence>
<keyword evidence="7" id="KW-0677">Repeat</keyword>
<dbReference type="GO" id="GO:0005737">
    <property type="term" value="C:cytoplasm"/>
    <property type="evidence" value="ECO:0007669"/>
    <property type="project" value="UniProtKB-ARBA"/>
</dbReference>
<feature type="domain" description="Laminin EGF-like" evidence="32">
    <location>
        <begin position="852"/>
        <end position="897"/>
    </location>
</feature>
<feature type="disulfide bond" evidence="27">
    <location>
        <begin position="917"/>
        <end position="926"/>
    </location>
</feature>
<feature type="disulfide bond" evidence="27">
    <location>
        <begin position="1196"/>
        <end position="1210"/>
    </location>
</feature>
<evidence type="ECO:0000256" key="7">
    <source>
        <dbReference type="ARBA" id="ARBA00022737"/>
    </source>
</evidence>
<keyword evidence="9" id="KW-0862">Zinc</keyword>
<dbReference type="Pfam" id="PF00055">
    <property type="entry name" value="Laminin_N"/>
    <property type="match status" value="2"/>
</dbReference>
<feature type="domain" description="Laminin IV type B" evidence="35">
    <location>
        <begin position="534"/>
        <end position="798"/>
    </location>
</feature>
<keyword evidence="30" id="KW-0472">Membrane</keyword>
<feature type="disulfide bond" evidence="27">
    <location>
        <begin position="1115"/>
        <end position="1127"/>
    </location>
</feature>
<feature type="compositionally biased region" description="Basic and acidic residues" evidence="29">
    <location>
        <begin position="3560"/>
        <end position="3571"/>
    </location>
</feature>
<dbReference type="Gene3D" id="2.10.25.10">
    <property type="entry name" value="Laminin"/>
    <property type="match status" value="20"/>
</dbReference>
<evidence type="ECO:0000256" key="9">
    <source>
        <dbReference type="ARBA" id="ARBA00022833"/>
    </source>
</evidence>
<feature type="disulfide bond" evidence="27">
    <location>
        <begin position="466"/>
        <end position="475"/>
    </location>
</feature>
<feature type="disulfide bond" evidence="27">
    <location>
        <begin position="2043"/>
        <end position="2052"/>
    </location>
</feature>
<feature type="region of interest" description="Disordered" evidence="29">
    <location>
        <begin position="3680"/>
        <end position="3966"/>
    </location>
</feature>
<feature type="coiled-coil region" evidence="28">
    <location>
        <begin position="1606"/>
        <end position="1664"/>
    </location>
</feature>
<dbReference type="FunFam" id="2.10.25.10:FF:000011">
    <property type="entry name" value="Cadherin EGF LAG seven-pass G-type receptor"/>
    <property type="match status" value="2"/>
</dbReference>
<feature type="disulfide bond" evidence="27">
    <location>
        <begin position="1136"/>
        <end position="1145"/>
    </location>
</feature>
<keyword evidence="3" id="KW-0272">Extracellular matrix</keyword>
<keyword evidence="39" id="KW-1185">Reference proteome</keyword>
<feature type="compositionally biased region" description="Polar residues" evidence="29">
    <location>
        <begin position="4620"/>
        <end position="4651"/>
    </location>
</feature>
<dbReference type="PROSITE" id="PS50235">
    <property type="entry name" value="USP_3"/>
    <property type="match status" value="1"/>
</dbReference>
<dbReference type="InterPro" id="IPR002049">
    <property type="entry name" value="LE_dom"/>
</dbReference>
<dbReference type="GO" id="GO:0016477">
    <property type="term" value="P:cell migration"/>
    <property type="evidence" value="ECO:0007669"/>
    <property type="project" value="TreeGrafter"/>
</dbReference>
<feature type="disulfide bond" evidence="27">
    <location>
        <begin position="2745"/>
        <end position="2754"/>
    </location>
</feature>
<feature type="disulfide bond" evidence="27">
    <location>
        <begin position="1163"/>
        <end position="1175"/>
    </location>
</feature>
<evidence type="ECO:0000256" key="14">
    <source>
        <dbReference type="ARBA" id="ARBA00023180"/>
    </source>
</evidence>
<feature type="disulfide bond" evidence="27">
    <location>
        <begin position="350"/>
        <end position="359"/>
    </location>
</feature>
<feature type="compositionally biased region" description="Polar residues" evidence="29">
    <location>
        <begin position="3026"/>
        <end position="3039"/>
    </location>
</feature>
<feature type="non-terminal residue" evidence="38">
    <location>
        <position position="5029"/>
    </location>
</feature>
<protein>
    <recommendedName>
        <fullName evidence="17">Laminin subunit beta-1</fullName>
    </recommendedName>
    <alternativeName>
        <fullName evidence="20">Laminin B1 chain</fullName>
    </alternativeName>
    <alternativeName>
        <fullName evidence="18">Laminin-1 subunit beta</fullName>
    </alternativeName>
    <alternativeName>
        <fullName evidence="22">Laminin-10 subunit beta</fullName>
    </alternativeName>
    <alternativeName>
        <fullName evidence="19">Laminin-12 subunit beta</fullName>
    </alternativeName>
    <alternativeName>
        <fullName evidence="23">Laminin-2 subunit beta</fullName>
    </alternativeName>
    <alternativeName>
        <fullName evidence="21">Laminin-6 subunit beta</fullName>
    </alternativeName>
    <alternativeName>
        <fullName evidence="24">Laminin-8 subunit beta</fullName>
    </alternativeName>
</protein>
<dbReference type="InterPro" id="IPR028889">
    <property type="entry name" value="USP"/>
</dbReference>
<gene>
    <name evidence="38" type="primary">lamb2</name>
    <name evidence="38" type="ORF">DAT39_006751</name>
</gene>
<keyword evidence="12 28" id="KW-0175">Coiled coil</keyword>
<comment type="subunit">
    <text evidence="16">Laminin is a complex glycoprotein, consisting of three different polypeptide chains (alpha, beta, gamma), which are bound to each other by disulfide bonds into a cross-shaped molecule comprising one long and three short arms with globules at each end. Beta-1 is a subunit of laminin-1 (laminin-111 or EHS laminin), laminin-2 (laminin-211 or merosin), laminin-6 (laminin-311 or K-laminin), laminin-8 (laminin-411), laminin-10 (laminin-511) and laminin-12 (laminin-213). Interacts with ITGB1.</text>
</comment>
<feature type="domain" description="Laminin EGF-like" evidence="32">
    <location>
        <begin position="804"/>
        <end position="851"/>
    </location>
</feature>
<feature type="disulfide bond" evidence="25">
    <location>
        <begin position="977"/>
        <end position="986"/>
    </location>
</feature>
<evidence type="ECO:0000256" key="2">
    <source>
        <dbReference type="ARBA" id="ARBA00022525"/>
    </source>
</evidence>
<feature type="domain" description="Laminin N-terminal" evidence="36">
    <location>
        <begin position="16"/>
        <end position="255"/>
    </location>
</feature>
<dbReference type="FunFam" id="2.10.25.10:FF:000083">
    <property type="entry name" value="Laminin subunit alpha"/>
    <property type="match status" value="1"/>
</dbReference>
<dbReference type="InterPro" id="IPR007052">
    <property type="entry name" value="CS_dom"/>
</dbReference>
<feature type="disulfide bond" evidence="27">
    <location>
        <begin position="2823"/>
        <end position="2840"/>
    </location>
</feature>
<dbReference type="GO" id="GO:0008270">
    <property type="term" value="F:zinc ion binding"/>
    <property type="evidence" value="ECO:0007669"/>
    <property type="project" value="UniProtKB-KW"/>
</dbReference>
<dbReference type="Pfam" id="PF04969">
    <property type="entry name" value="CS"/>
    <property type="match status" value="1"/>
</dbReference>
<feature type="transmembrane region" description="Helical" evidence="30">
    <location>
        <begin position="5007"/>
        <end position="5028"/>
    </location>
</feature>
<comment type="subcellular location">
    <subcellularLocation>
        <location evidence="1">Secreted</location>
        <location evidence="1">Extracellular space</location>
        <location evidence="1">Extracellular matrix</location>
        <location evidence="1">Basement membrane</location>
    </subcellularLocation>
</comment>
<feature type="disulfide bond" evidence="27">
    <location>
        <begin position="806"/>
        <end position="823"/>
    </location>
</feature>
<dbReference type="GO" id="GO:0004843">
    <property type="term" value="F:cysteine-type deubiquitinase activity"/>
    <property type="evidence" value="ECO:0007669"/>
    <property type="project" value="InterPro"/>
</dbReference>
<dbReference type="Pfam" id="PF00053">
    <property type="entry name" value="EGF_laminin"/>
    <property type="match status" value="21"/>
</dbReference>
<dbReference type="PROSITE" id="PS00973">
    <property type="entry name" value="USP_2"/>
    <property type="match status" value="1"/>
</dbReference>
<feature type="coiled-coil region" evidence="28">
    <location>
        <begin position="2961"/>
        <end position="3002"/>
    </location>
</feature>
<evidence type="ECO:0000259" key="36">
    <source>
        <dbReference type="PROSITE" id="PS51117"/>
    </source>
</evidence>
<dbReference type="FunFam" id="2.170.300.10:FF:000001">
    <property type="entry name" value="Laminin subunit beta-1"/>
    <property type="match status" value="2"/>
</dbReference>
<feature type="compositionally biased region" description="Basic and acidic residues" evidence="29">
    <location>
        <begin position="4105"/>
        <end position="4124"/>
    </location>
</feature>
<dbReference type="Gene3D" id="2.170.300.10">
    <property type="entry name" value="Tie2 ligand-binding domain superfamily"/>
    <property type="match status" value="3"/>
</dbReference>
<evidence type="ECO:0000256" key="30">
    <source>
        <dbReference type="SAM" id="Phobius"/>
    </source>
</evidence>
<feature type="domain" description="Laminin EGF-like" evidence="32">
    <location>
        <begin position="898"/>
        <end position="947"/>
    </location>
</feature>
<feature type="disulfide bond" evidence="27">
    <location>
        <begin position="2159"/>
        <end position="2168"/>
    </location>
</feature>
<keyword evidence="10" id="KW-0084">Basement membrane</keyword>
<comment type="caution">
    <text evidence="38">The sequence shown here is derived from an EMBL/GenBank/DDBJ whole genome shotgun (WGS) entry which is preliminary data.</text>
</comment>
<feature type="disulfide bond" evidence="27">
    <location>
        <begin position="1165"/>
        <end position="1182"/>
    </location>
</feature>
<dbReference type="SMART" id="SM00136">
    <property type="entry name" value="LamNT"/>
    <property type="match status" value="2"/>
</dbReference>
<dbReference type="PANTHER" id="PTHR10574">
    <property type="entry name" value="NETRIN/LAMININ-RELATED"/>
    <property type="match status" value="1"/>
</dbReference>
<feature type="domain" description="EGF-like" evidence="31">
    <location>
        <begin position="951"/>
        <end position="987"/>
    </location>
</feature>
<evidence type="ECO:0000256" key="20">
    <source>
        <dbReference type="ARBA" id="ARBA00076920"/>
    </source>
</evidence>
<dbReference type="Proteomes" id="UP000727407">
    <property type="component" value="Unassembled WGS sequence"/>
</dbReference>
<feature type="domain" description="Laminin EGF-like" evidence="32">
    <location>
        <begin position="948"/>
        <end position="1006"/>
    </location>
</feature>
<feature type="disulfide bond" evidence="27">
    <location>
        <begin position="1031"/>
        <end position="1040"/>
    </location>
</feature>
<evidence type="ECO:0000259" key="37">
    <source>
        <dbReference type="PROSITE" id="PS51203"/>
    </source>
</evidence>
<feature type="domain" description="Laminin EGF-like" evidence="32">
    <location>
        <begin position="2497"/>
        <end position="2542"/>
    </location>
</feature>
<keyword evidence="6" id="KW-0732">Signal</keyword>
<evidence type="ECO:0000256" key="4">
    <source>
        <dbReference type="ARBA" id="ARBA00022553"/>
    </source>
</evidence>
<dbReference type="PROSITE" id="PS51116">
    <property type="entry name" value="LAMININ_IVB"/>
    <property type="match status" value="2"/>
</dbReference>
<keyword evidence="8 26" id="KW-0863">Zinc-finger</keyword>
<evidence type="ECO:0000256" key="21">
    <source>
        <dbReference type="ARBA" id="ARBA00076958"/>
    </source>
</evidence>
<feature type="disulfide bond" evidence="27">
    <location>
        <begin position="1184"/>
        <end position="1193"/>
    </location>
</feature>
<keyword evidence="4" id="KW-0597">Phosphoprotein</keyword>
<evidence type="ECO:0000256" key="10">
    <source>
        <dbReference type="ARBA" id="ARBA00022869"/>
    </source>
</evidence>
<feature type="disulfide bond" evidence="27">
    <location>
        <begin position="2794"/>
        <end position="2803"/>
    </location>
</feature>
<dbReference type="SUPFAM" id="SSF49764">
    <property type="entry name" value="HSP20-like chaperones"/>
    <property type="match status" value="2"/>
</dbReference>
<feature type="disulfide bond" evidence="27">
    <location>
        <begin position="2842"/>
        <end position="2851"/>
    </location>
</feature>
<keyword evidence="30" id="KW-1133">Transmembrane helix</keyword>
<dbReference type="PROSITE" id="PS51117">
    <property type="entry name" value="LAMININ_NTER"/>
    <property type="match status" value="2"/>
</dbReference>
<keyword evidence="2" id="KW-0964">Secreted</keyword>
<dbReference type="PROSITE" id="PS50027">
    <property type="entry name" value="EGF_LAM_2"/>
    <property type="match status" value="21"/>
</dbReference>
<feature type="disulfide bond" evidence="27">
    <location>
        <begin position="1117"/>
        <end position="1134"/>
    </location>
</feature>
<dbReference type="PROSITE" id="PS00972">
    <property type="entry name" value="USP_1"/>
    <property type="match status" value="1"/>
</dbReference>
<keyword evidence="30" id="KW-0812">Transmembrane</keyword>
<dbReference type="CDD" id="cd06466">
    <property type="entry name" value="p23_CS_SGT1_like"/>
    <property type="match status" value="1"/>
</dbReference>
<evidence type="ECO:0000313" key="38">
    <source>
        <dbReference type="EMBL" id="KAF5903522.1"/>
    </source>
</evidence>
<feature type="compositionally biased region" description="Basic and acidic residues" evidence="29">
    <location>
        <begin position="3937"/>
        <end position="3962"/>
    </location>
</feature>
<feature type="disulfide bond" evidence="27">
    <location>
        <begin position="2518"/>
        <end position="2527"/>
    </location>
</feature>
<keyword evidence="13 25" id="KW-1015">Disulfide bond</keyword>
<feature type="region of interest" description="Disordered" evidence="29">
    <location>
        <begin position="3016"/>
        <end position="3044"/>
    </location>
</feature>
<feature type="compositionally biased region" description="Polar residues" evidence="29">
    <location>
        <begin position="3774"/>
        <end position="3783"/>
    </location>
</feature>
<evidence type="ECO:0000256" key="17">
    <source>
        <dbReference type="ARBA" id="ARBA00071083"/>
    </source>
</evidence>
<dbReference type="FunFam" id="2.10.25.10:FF:000130">
    <property type="entry name" value="Laminin subunit beta 1"/>
    <property type="match status" value="2"/>
</dbReference>
<evidence type="ECO:0000259" key="32">
    <source>
        <dbReference type="PROSITE" id="PS50027"/>
    </source>
</evidence>
<feature type="disulfide bond" evidence="27">
    <location>
        <begin position="2562"/>
        <end position="2571"/>
    </location>
</feature>
<dbReference type="FunFam" id="2.10.25.10:FF:000074">
    <property type="entry name" value="Laminin subunit alpha"/>
    <property type="match status" value="1"/>
</dbReference>
<dbReference type="PROSITE" id="PS00022">
    <property type="entry name" value="EGF_1"/>
    <property type="match status" value="1"/>
</dbReference>
<evidence type="ECO:0000256" key="13">
    <source>
        <dbReference type="ARBA" id="ARBA00023157"/>
    </source>
</evidence>
<dbReference type="CDD" id="cd22299">
    <property type="entry name" value="cc_LAMB2_C"/>
    <property type="match status" value="1"/>
</dbReference>
<dbReference type="FunFam" id="2.10.25.10:FF:000280">
    <property type="entry name" value="Laminin subunit beta 4"/>
    <property type="match status" value="1"/>
</dbReference>
<dbReference type="GO" id="GO:0005606">
    <property type="term" value="C:laminin-1 complex"/>
    <property type="evidence" value="ECO:0007669"/>
    <property type="project" value="UniProtKB-ARBA"/>
</dbReference>
<feature type="coiled-coil region" evidence="28">
    <location>
        <begin position="3126"/>
        <end position="3195"/>
    </location>
</feature>
<dbReference type="FunFam" id="3.90.70.10:FF:000012">
    <property type="entry name" value="ubiquitin carboxyl-terminal hydrolase 19 isoform X2"/>
    <property type="match status" value="1"/>
</dbReference>
<feature type="domain" description="CS" evidence="37">
    <location>
        <begin position="3581"/>
        <end position="3671"/>
    </location>
</feature>
<feature type="disulfide bond" evidence="27">
    <location>
        <begin position="804"/>
        <end position="816"/>
    </location>
</feature>
<dbReference type="FunFam" id="2.10.25.10:FF:000065">
    <property type="entry name" value="Laminin subunit beta 1"/>
    <property type="match status" value="2"/>
</dbReference>
<feature type="disulfide bond" evidence="27">
    <location>
        <begin position="413"/>
        <end position="422"/>
    </location>
</feature>
<evidence type="ECO:0000256" key="29">
    <source>
        <dbReference type="SAM" id="MobiDB-lite"/>
    </source>
</evidence>
<feature type="disulfide bond" evidence="27">
    <location>
        <begin position="2775"/>
        <end position="2792"/>
    </location>
</feature>
<feature type="domain" description="Laminin EGF-like" evidence="32">
    <location>
        <begin position="2821"/>
        <end position="2867"/>
    </location>
</feature>
<evidence type="ECO:0000256" key="8">
    <source>
        <dbReference type="ARBA" id="ARBA00022771"/>
    </source>
</evidence>
<dbReference type="PANTHER" id="PTHR10574:SF197">
    <property type="entry name" value="LAMININ SUBUNIT BETA-1 ISOFORM X1"/>
    <property type="match status" value="1"/>
</dbReference>
<dbReference type="FunFam" id="2.10.25.10:FF:000084">
    <property type="entry name" value="Laminin subunit alpha 3"/>
    <property type="match status" value="2"/>
</dbReference>
<feature type="domain" description="CS" evidence="37">
    <location>
        <begin position="3968"/>
        <end position="4070"/>
    </location>
</feature>
<dbReference type="SUPFAM" id="SSF57196">
    <property type="entry name" value="EGF/Laminin"/>
    <property type="match status" value="23"/>
</dbReference>
<dbReference type="GO" id="GO:0007411">
    <property type="term" value="P:axon guidance"/>
    <property type="evidence" value="ECO:0007669"/>
    <property type="project" value="TreeGrafter"/>
</dbReference>
<feature type="disulfide bond" evidence="27">
    <location>
        <begin position="1978"/>
        <end position="1987"/>
    </location>
</feature>
<feature type="compositionally biased region" description="Low complexity" evidence="29">
    <location>
        <begin position="3698"/>
        <end position="3709"/>
    </location>
</feature>
<evidence type="ECO:0000256" key="25">
    <source>
        <dbReference type="PROSITE-ProRule" id="PRU00076"/>
    </source>
</evidence>
<dbReference type="CDD" id="cd02674">
    <property type="entry name" value="Peptidase_C19R"/>
    <property type="match status" value="1"/>
</dbReference>
<dbReference type="InterPro" id="IPR056863">
    <property type="entry name" value="LMN_ATRN_NET-like_EGF"/>
</dbReference>
<evidence type="ECO:0000256" key="3">
    <source>
        <dbReference type="ARBA" id="ARBA00022530"/>
    </source>
</evidence>
<dbReference type="InterPro" id="IPR001394">
    <property type="entry name" value="Peptidase_C19_UCH"/>
</dbReference>
<dbReference type="FunFam" id="2.10.25.10:FF:000090">
    <property type="entry name" value="laminin subunit alpha"/>
    <property type="match status" value="1"/>
</dbReference>
<dbReference type="SMART" id="SM00181">
    <property type="entry name" value="EGF"/>
    <property type="match status" value="15"/>
</dbReference>
<reference evidence="38" key="1">
    <citation type="submission" date="2020-07" db="EMBL/GenBank/DDBJ databases">
        <title>Clarias magur genome sequencing, assembly and annotation.</title>
        <authorList>
            <person name="Kushwaha B."/>
            <person name="Kumar R."/>
            <person name="Das P."/>
            <person name="Joshi C.G."/>
            <person name="Kumar D."/>
            <person name="Nagpure N.S."/>
            <person name="Pandey M."/>
            <person name="Agarwal S."/>
            <person name="Srivastava S."/>
            <person name="Singh M."/>
            <person name="Sahoo L."/>
            <person name="Jayasankar P."/>
            <person name="Meher P.K."/>
            <person name="Koringa P.G."/>
            <person name="Iquebal M.A."/>
            <person name="Das S.P."/>
            <person name="Bit A."/>
            <person name="Patnaik S."/>
            <person name="Patel N."/>
            <person name="Shah T.M."/>
            <person name="Hinsu A."/>
            <person name="Jena J.K."/>
        </authorList>
    </citation>
    <scope>NUCLEOTIDE SEQUENCE</scope>
    <source>
        <strain evidence="38">CIFAMagur01</strain>
        <tissue evidence="38">Testis</tissue>
    </source>
</reference>
<comment type="caution">
    <text evidence="25">Lacks conserved residue(s) required for the propagation of feature annotation.</text>
</comment>
<dbReference type="InterPro" id="IPR038765">
    <property type="entry name" value="Papain-like_cys_pep_sf"/>
</dbReference>
<feature type="disulfide bond" evidence="27">
    <location>
        <begin position="2451"/>
        <end position="2468"/>
    </location>
</feature>
<evidence type="ECO:0000259" key="31">
    <source>
        <dbReference type="PROSITE" id="PS50026"/>
    </source>
</evidence>
<feature type="compositionally biased region" description="Low complexity" evidence="29">
    <location>
        <begin position="3528"/>
        <end position="3537"/>
    </location>
</feature>
<evidence type="ECO:0000313" key="39">
    <source>
        <dbReference type="Proteomes" id="UP000727407"/>
    </source>
</evidence>
<evidence type="ECO:0000256" key="1">
    <source>
        <dbReference type="ARBA" id="ARBA00004302"/>
    </source>
</evidence>
<feature type="disulfide bond" evidence="27">
    <location>
        <begin position="2171"/>
        <end position="2185"/>
    </location>
</feature>
<dbReference type="PRINTS" id="PR00011">
    <property type="entry name" value="EGFLAMININ"/>
</dbReference>
<dbReference type="CDD" id="cd00055">
    <property type="entry name" value="EGF_Lam"/>
    <property type="match status" value="26"/>
</dbReference>
<feature type="domain" description="Laminin EGF-like" evidence="32">
    <location>
        <begin position="383"/>
        <end position="442"/>
    </location>
</feature>
<feature type="compositionally biased region" description="Polar residues" evidence="29">
    <location>
        <begin position="4088"/>
        <end position="4102"/>
    </location>
</feature>
<feature type="disulfide bond" evidence="27">
    <location>
        <begin position="825"/>
        <end position="834"/>
    </location>
</feature>
<dbReference type="FunFam" id="2.10.25.10:FF:000138">
    <property type="entry name" value="Laminin subunit beta 1"/>
    <property type="match status" value="2"/>
</dbReference>
<dbReference type="GO" id="GO:0070831">
    <property type="term" value="P:basement membrane assembly"/>
    <property type="evidence" value="ECO:0007669"/>
    <property type="project" value="TreeGrafter"/>
</dbReference>
<dbReference type="InterPro" id="IPR050440">
    <property type="entry name" value="Laminin/Netrin_ECM"/>
</dbReference>
<feature type="compositionally biased region" description="Basic and acidic residues" evidence="29">
    <location>
        <begin position="3846"/>
        <end position="3865"/>
    </location>
</feature>
<feature type="domain" description="Laminin EGF-like" evidence="32">
    <location>
        <begin position="320"/>
        <end position="382"/>
    </location>
</feature>
<dbReference type="Pfam" id="PF01753">
    <property type="entry name" value="zf-MYND"/>
    <property type="match status" value="1"/>
</dbReference>
<feature type="disulfide bond" evidence="27">
    <location>
        <begin position="285"/>
        <end position="294"/>
    </location>
</feature>
<dbReference type="FunFam" id="2.10.25.10:FF:000101">
    <property type="entry name" value="Laminin subunit beta 1"/>
    <property type="match status" value="2"/>
</dbReference>
<dbReference type="InterPro" id="IPR000742">
    <property type="entry name" value="EGF"/>
</dbReference>
<feature type="coiled-coil region" evidence="28">
    <location>
        <begin position="3243"/>
        <end position="3456"/>
    </location>
</feature>
<dbReference type="InterPro" id="IPR056558">
    <property type="entry name" value="LAMB1-4_helical"/>
</dbReference>
<dbReference type="SUPFAM" id="SSF54001">
    <property type="entry name" value="Cysteine proteinases"/>
    <property type="match status" value="1"/>
</dbReference>
<dbReference type="PROSITE" id="PS01360">
    <property type="entry name" value="ZF_MYND_1"/>
    <property type="match status" value="1"/>
</dbReference>
<dbReference type="PROSITE" id="PS01248">
    <property type="entry name" value="EGF_LAM_1"/>
    <property type="match status" value="11"/>
</dbReference>
<evidence type="ECO:0000256" key="12">
    <source>
        <dbReference type="ARBA" id="ARBA00023054"/>
    </source>
</evidence>
<dbReference type="SMART" id="SM00180">
    <property type="entry name" value="EGF_Lam"/>
    <property type="match status" value="26"/>
</dbReference>
<feature type="domain" description="Laminin EGF-like" evidence="32">
    <location>
        <begin position="1949"/>
        <end position="2012"/>
    </location>
</feature>
<feature type="compositionally biased region" description="Polar residues" evidence="29">
    <location>
        <begin position="3736"/>
        <end position="3747"/>
    </location>
</feature>
<evidence type="ECO:0000256" key="5">
    <source>
        <dbReference type="ARBA" id="ARBA00022723"/>
    </source>
</evidence>
<feature type="domain" description="USP" evidence="33">
    <location>
        <begin position="4185"/>
        <end position="4913"/>
    </location>
</feature>
<feature type="domain" description="Laminin IV type B" evidence="35">
    <location>
        <begin position="2227"/>
        <end position="2443"/>
    </location>
</feature>
<dbReference type="InterPro" id="IPR008211">
    <property type="entry name" value="Laminin_N"/>
</dbReference>
<feature type="domain" description="MYND-type" evidence="34">
    <location>
        <begin position="4479"/>
        <end position="4521"/>
    </location>
</feature>
<evidence type="ECO:0000256" key="23">
    <source>
        <dbReference type="ARBA" id="ARBA00083431"/>
    </source>
</evidence>
<organism evidence="38 39">
    <name type="scientific">Clarias magur</name>
    <name type="common">Asian catfish</name>
    <name type="synonym">Macropteronotus magur</name>
    <dbReference type="NCBI Taxonomy" id="1594786"/>
    <lineage>
        <taxon>Eukaryota</taxon>
        <taxon>Metazoa</taxon>
        <taxon>Chordata</taxon>
        <taxon>Craniata</taxon>
        <taxon>Vertebrata</taxon>
        <taxon>Euteleostomi</taxon>
        <taxon>Actinopterygii</taxon>
        <taxon>Neopterygii</taxon>
        <taxon>Teleostei</taxon>
        <taxon>Ostariophysi</taxon>
        <taxon>Siluriformes</taxon>
        <taxon>Clariidae</taxon>
        <taxon>Clarias</taxon>
    </lineage>
</organism>
<feature type="domain" description="Laminin EGF-like" evidence="32">
    <location>
        <begin position="443"/>
        <end position="494"/>
    </location>
</feature>
<dbReference type="PROSITE" id="PS50026">
    <property type="entry name" value="EGF_3"/>
    <property type="match status" value="1"/>
</dbReference>
<evidence type="ECO:0000256" key="16">
    <source>
        <dbReference type="ARBA" id="ARBA00065312"/>
    </source>
</evidence>
<keyword evidence="25" id="KW-0245">EGF-like domain</keyword>
<feature type="region of interest" description="Disordered" evidence="29">
    <location>
        <begin position="3485"/>
        <end position="3578"/>
    </location>
</feature>
<feature type="domain" description="Laminin EGF-like" evidence="32">
    <location>
        <begin position="2543"/>
        <end position="2592"/>
    </location>
</feature>
<evidence type="ECO:0000256" key="22">
    <source>
        <dbReference type="ARBA" id="ARBA00082919"/>
    </source>
</evidence>
<feature type="domain" description="Laminin EGF-like" evidence="32">
    <location>
        <begin position="2076"/>
        <end position="2135"/>
    </location>
</feature>
<dbReference type="CDD" id="cd06463">
    <property type="entry name" value="p23_like"/>
    <property type="match status" value="1"/>
</dbReference>
<proteinExistence type="predicted"/>
<dbReference type="Gene3D" id="2.60.40.790">
    <property type="match status" value="2"/>
</dbReference>
<keyword evidence="14" id="KW-0325">Glycoprotein</keyword>
<keyword evidence="5" id="KW-0479">Metal-binding</keyword>
<feature type="compositionally biased region" description="Polar residues" evidence="29">
    <location>
        <begin position="3802"/>
        <end position="3812"/>
    </location>
</feature>
<dbReference type="OrthoDB" id="5985440at2759"/>
<dbReference type="Gene3D" id="1.10.287.950">
    <property type="entry name" value="Methyl-accepting chemotaxis protein"/>
    <property type="match status" value="1"/>
</dbReference>
<evidence type="ECO:0000256" key="18">
    <source>
        <dbReference type="ARBA" id="ARBA00075282"/>
    </source>
</evidence>
<dbReference type="SUPFAM" id="SSF144232">
    <property type="entry name" value="HIT/MYND zinc finger-like"/>
    <property type="match status" value="1"/>
</dbReference>
<feature type="disulfide bond" evidence="27">
    <location>
        <begin position="2773"/>
        <end position="2785"/>
    </location>
</feature>
<feature type="compositionally biased region" description="Basic and acidic residues" evidence="29">
    <location>
        <begin position="4604"/>
        <end position="4614"/>
    </location>
</feature>
<feature type="disulfide bond" evidence="27">
    <location>
        <begin position="852"/>
        <end position="864"/>
    </location>
</feature>
<feature type="domain" description="Laminin EGF-like" evidence="32">
    <location>
        <begin position="1115"/>
        <end position="1162"/>
    </location>
</feature>
<evidence type="ECO:0000259" key="33">
    <source>
        <dbReference type="PROSITE" id="PS50235"/>
    </source>
</evidence>
<feature type="disulfide bond" evidence="27">
    <location>
        <begin position="2470"/>
        <end position="2479"/>
    </location>
</feature>
<feature type="compositionally biased region" description="Basic and acidic residues" evidence="29">
    <location>
        <begin position="3892"/>
        <end position="3903"/>
    </location>
</feature>
<evidence type="ECO:0000256" key="27">
    <source>
        <dbReference type="PROSITE-ProRule" id="PRU00460"/>
    </source>
</evidence>
<dbReference type="GO" id="GO:0009887">
    <property type="term" value="P:animal organ morphogenesis"/>
    <property type="evidence" value="ECO:0007669"/>
    <property type="project" value="TreeGrafter"/>
</dbReference>
<feature type="domain" description="Laminin EGF-like" evidence="32">
    <location>
        <begin position="2773"/>
        <end position="2820"/>
    </location>
</feature>
<dbReference type="FunFam" id="2.60.120.260:FF:000010">
    <property type="entry name" value="Laminin subunit beta 1"/>
    <property type="match status" value="2"/>
</dbReference>
<feature type="disulfide bond" evidence="27">
    <location>
        <begin position="2499"/>
        <end position="2516"/>
    </location>
</feature>
<dbReference type="Pfam" id="PF24973">
    <property type="entry name" value="EGF_LMN_ATRN"/>
    <property type="match status" value="4"/>
</dbReference>
<evidence type="ECO:0000259" key="35">
    <source>
        <dbReference type="PROSITE" id="PS51116"/>
    </source>
</evidence>
<evidence type="ECO:0000256" key="28">
    <source>
        <dbReference type="SAM" id="Coils"/>
    </source>
</evidence>
<evidence type="ECO:0000256" key="15">
    <source>
        <dbReference type="ARBA" id="ARBA00023292"/>
    </source>
</evidence>
<feature type="coiled-coil region" evidence="28">
    <location>
        <begin position="1396"/>
        <end position="1430"/>
    </location>
</feature>
<feature type="disulfide bond" evidence="27">
    <location>
        <begin position="2497"/>
        <end position="2509"/>
    </location>
</feature>
<dbReference type="GO" id="GO:0009888">
    <property type="term" value="P:tissue development"/>
    <property type="evidence" value="ECO:0007669"/>
    <property type="project" value="TreeGrafter"/>
</dbReference>
<feature type="region of interest" description="Disordered" evidence="29">
    <location>
        <begin position="4080"/>
        <end position="4138"/>
    </location>
</feature>
<dbReference type="InterPro" id="IPR013015">
    <property type="entry name" value="Laminin_IV_B"/>
</dbReference>
<dbReference type="Gene3D" id="3.90.70.10">
    <property type="entry name" value="Cysteine proteinases"/>
    <property type="match status" value="2"/>
</dbReference>
<dbReference type="InterPro" id="IPR018200">
    <property type="entry name" value="USP_CS"/>
</dbReference>
<keyword evidence="11" id="KW-0130">Cell adhesion</keyword>
<dbReference type="FunFam" id="2.170.300.10:FF:000004">
    <property type="entry name" value="Laminin subunit beta 1"/>
    <property type="match status" value="2"/>
</dbReference>
<dbReference type="GO" id="GO:0043259">
    <property type="term" value="C:laminin-10 complex"/>
    <property type="evidence" value="ECO:0007669"/>
    <property type="project" value="UniProtKB-ARBA"/>
</dbReference>
<feature type="domain" description="Laminin EGF-like" evidence="32">
    <location>
        <begin position="2716"/>
        <end position="2772"/>
    </location>
</feature>
<feature type="domain" description="Laminin N-terminal" evidence="36">
    <location>
        <begin position="1709"/>
        <end position="1948"/>
    </location>
</feature>
<feature type="domain" description="Laminin EGF-like" evidence="32">
    <location>
        <begin position="1007"/>
        <end position="1058"/>
    </location>
</feature>
<dbReference type="Gene3D" id="2.60.120.260">
    <property type="entry name" value="Galactose-binding domain-like"/>
    <property type="match status" value="2"/>
</dbReference>
<dbReference type="Pfam" id="PF00443">
    <property type="entry name" value="UCH"/>
    <property type="match status" value="1"/>
</dbReference>
<feature type="domain" description="Laminin EGF-like" evidence="32">
    <location>
        <begin position="2449"/>
        <end position="2496"/>
    </location>
</feature>
<evidence type="ECO:0000256" key="11">
    <source>
        <dbReference type="ARBA" id="ARBA00022889"/>
    </source>
</evidence>
<feature type="disulfide bond" evidence="27">
    <location>
        <begin position="478"/>
        <end position="492"/>
    </location>
</feature>
<feature type="domain" description="Laminin EGF-like" evidence="32">
    <location>
        <begin position="2136"/>
        <end position="2187"/>
    </location>
</feature>
<feature type="domain" description="Laminin EGF-like" evidence="32">
    <location>
        <begin position="256"/>
        <end position="319"/>
    </location>
</feature>
<evidence type="ECO:0000256" key="24">
    <source>
        <dbReference type="ARBA" id="ARBA00083813"/>
    </source>
</evidence>
<keyword evidence="15 27" id="KW-0424">Laminin EGF-like domain</keyword>
<dbReference type="GO" id="GO:0034446">
    <property type="term" value="P:substrate adhesion-dependent cell spreading"/>
    <property type="evidence" value="ECO:0007669"/>
    <property type="project" value="TreeGrafter"/>
</dbReference>
<feature type="compositionally biased region" description="Basic and acidic residues" evidence="29">
    <location>
        <begin position="3710"/>
        <end position="3730"/>
    </location>
</feature>
<dbReference type="FunFam" id="2.10.25.10:FF:000209">
    <property type="entry name" value="Laminin subunit alpha 5"/>
    <property type="match status" value="1"/>
</dbReference>
<feature type="disulfide bond" evidence="27">
    <location>
        <begin position="2821"/>
        <end position="2833"/>
    </location>
</feature>
<dbReference type="FunFam" id="2.10.25.10:FF:000145">
    <property type="entry name" value="Laminin subunit beta 1"/>
    <property type="match status" value="2"/>
</dbReference>
<sequence length="5029" mass="560791">LHTLAQELPTGPHGCTDGSCYPATGNLLIGRAANLTSTSTCGLEAPEQYCIVSHLQQLDKCFTCDSRRPYDFYRHQNSHRVENVIYLRDSTGNLTWWQSVNGEESVSIRLNLETEFHFTHLIMKFKTFRPAGMLIERSVDFGRSWRPYRYFAYNCTRTFPGVSTQPLRFIDDVICEERYSDIEPSTDGEVIFKVLDPAIPVSNPYSANVQDLLRITNLRINFTKIHTLGDNLLDRRPDVLQKYYYSVYELVVRGSCFCYGHASECTPVPGVHTQDNGMIHGHCVCKHNTMGLNCERCKDFYQDLPWRPAEANNPHTCRSCNCNGHSHKCHFDMAVYLATGNISGGVCDNCHHNTMGRNCETCKPFFYQDPGRDIRDPHICVRCDCDSVGSLDGGRCDSHTDLNYGMISGQCRCKPNVQGQRCDHCKKGHFGLSEIDPLGCQPCNCDPRGTNMMGPPCDHITGVCSCKRHVTGRYCDQCIPEHWGLSNDLVGCRACDCDFGGSFSKGCRTDNGQCDCRPHLIGRQCADVEPGYFCAALDYYRYEAESAVDRSPDASDLPGTPRPLAVNECAQHLSNQLRRLKRHRPITQQQRAALRRIRQLQQAPDVTIVERERNRDQMVTWTGPGFARVKDGAGLVFTIENIPFAMEYDIMIRYEPESTEDWEAIVSVTSMFLSTSTRCGNLLPTEQLYTVTLLHNKRHVLMPQPFCFEPNNRYVVAIRFQRHAVSHRHLTAHILADSLVLIPRYEELPGFVGNDHQALQRREEMVRYMCLDSFMATPMPILAEICIKLICSISSLMHNGALPCHCDPQGSLSAECGKIGGQCQCKPNVIGRDCNQCAPRTYGFGPYGCTACDCHPDGSNAQQCDPVTGQCPCKPGAFGRQCSECQAGHWGFPNCRPCQCNGHSETCDSHTGACLGCRDDTAGHLCERCTNGYYGNPVLDSGDHCYPCSCPGNPGSGHSNANTCHMQQSTNQVICHCKPGYTGHRCDRCAPGYFGHPEEEGGECRRCECNGNIDPEDPESCDPHNGQCLKCLYNTDGPSCSECQPGFYGNALDRNCRRCTCMRLGTDQDYCSEEVCYCDKQTGACPCRPNVVNHNCDQCAANHWNFGMDDGCEACECHPQNSYGPHCNLFTGDCNCRPGFGGKRCTECEAFHWGDPAVQCEECNCHMQGSITSQCDRITGACDCKEWAAGQHCDMCVRGFTGHFPKCVSCHPCFQLWDDIVCQVKNEMNKIRFIITKILEMGEVPGVADTRIHELEMKLAEIRRLLQEGESDRIYQLINQAIDDLRAEIAVTDGRLMGAVRELNVTTDRNNILKHNLTSLEREFYDLNNTVIQWHRQLENHISGGISDVYNKVRKYYQESLDAEQRCNASVFGAKSPVEQSKHTRNITEAMMDQMKDKFMRNITAQKKSLSELQKKAGDMDEKLHDLSQKVCGSSGNVSADASCSDAPCGGVGCVDSNNKLVCGGPKCSGTIGESIRAFKKAEDVSKNLTAVSEDLMNMATKLQDIATLTENVKAQAMNTLDKARKKKEHFENSNNKLKDFIQKIRDFLTEEGADPESIEIVAQQVLAITLPINRTLVDSIILEIKDSLANLSDVDKVFNYSAEQLAKAKELLDRANNEQAKAEKITDVINKTKEAMDTTQAAIEKARSGIEKALENLNRTQIATAMPPGRRAGAQNEHLHTMRTLLLLFVCGLVTTLAQDPNHPHGCTYGSCYPATGDLLVGREKNLKASSTCGLTKREPYCIVSHLQEEKKCFQCDSRRPYNTVYNTISHRIENVITSFKPDHKKRWWQSENGKSDVYIQLDLEAEFHFTHLIMTFKTFRPAAMLIERSADFGRTWQMYRYFAHDCAAVFPGISQGPLRNVDELICESRYSDIEPSTEGEVIFRVLDPAIRIEDPYSARIQNQLKITNLRVNFTKLHTLGDNLLDSRVEIKEKYYYAMYELVIRGNCFCYGHASECAPIDGIRDDIEGMVHGRCVCKHNTKGLNCEQCDDFHNDLPWKPAEGRNTNACKKCNCNGHSIRCHFDMAVYLATGNVSGGVCDDCLHNTMGRNCETCKPFFYQDPSRDIRDPHICVACNCNTDGSVNGGMCDGHDDPTRGMIAGQCRCKENVEGPHCDRCKSGFFGLSANDPQGCQPCRCDPRGTVSGRPQCDPVQGDCFCKPMVTGRTCNQCLPEHWALSHDASGCRACECDVGGAINNQCAMESGQCRCRNHLIGRQCNQVETGFYFMALDYYIYEAELSKLGHGCTVEEREWLSGRPVSWTGTGFARVPEGSTLEFFINNIPYSMEYDVLIRYEPQMPQDWEEVRVQVIRPGLIPTSSPCGNTIPADDLLSISLPSGSRFMVLPRSVCLEKGVSYTLRLEFTSYADKNIIPGFSNANILIDSVALLPRYNSLDMFVDGDPASILRKQMYERYRCHESAKSVSRPAISDVCAKLILSMSAIINDGALPCQCDPQGSFSSQCDVRGGQCPCRPNVIGQRCDRCAPGSYGFGPAGCKVCECSPEGSRSKFCDQHTGQCSCLPGAFSQRCDGCQAGHWGFPNCKPCQCNGHSEECHQRTGVCLNCRGHTAGDHCEKCANGYYGNPILGSGSRCQPCPCPDGPESGRHFAASCYQDNHSRQVICNCKQGYTGIVKRSEGTVLKRARCEECAPGYYGNPSQPGGRCQPCRCSNNIDLSDPESCDGRTGECLKCLYNTEGPECAVCKSGYYGDASRRNCRKCTCNFLGTESSQCLSRDDCLCQRATGQCQCLPHVIGLTCDHCAPNYWNLASGHGCESCNCDPNNAYTSACNEFTGKCQCRDGFGGKTCRDCQENFWGDPRILCRACDCDPRGIETSQCDRQTGHCSCWQGVSGVRCDQCARGFSGTFPACQPCHQCFGDWDRIVQDLAARTKALVARTQEIQSTGLTGAYEKHFKELEEKLAQAQGIVNARNATAEAVTNLMGMIEFLRSRIGETTDTLTQLEGDLTAVQDSNFEASNQLSSLEREAKELTLSSESLNNQLDILKNSNFLGAYDSISASYNKSRDAERRTNQSTTDIPSTVSRSADTRRKTERLMAMKKDDFNRKNAANKRALADLNTKVQNLDIKKINEKVCGKPGDVPCSESPCGGVDCRDDERRHCGGLNCDGAAAVAENALERSKHAEKELIKAMGEVEDLFKQVADAKTKAQEAKDKARAALMKASDTKNKVERSNNDLRDLIKQIRAFLMQEGADPDSIEAVANQVLELSIPASPQQIKHLADEIKDRVRSLSNVDAILDQTQDDVRKAEQLLMKARNAKNKADRVKNTADSVKRALDDARKAQAAAEKAIQRAKNDIGMTEDRLAQIQSETSASEKDLSDAMNRLGHLGQQIEALKAKHANNSMVAARARDTATMAQTKANAAKQELEGELSDKYRSIQDLVGRKASAVQDAKNKAERLRDEAKQLLKDAQDKLHRLAELEKDYEENQKALQTKARQLDGLEDKMKMILDAINKQIQIYNTCHTTRFCSGSRNAAKIAGPGRKRRSSDSDPSESGSAGGSVVRDSRPVSGKWLKMASSSSSASGEASRRRAQRGAEESNSSSKKKQKDRANQESREAKRAATAANQETKKDVFLDWKQNADEVIVRLRCGEAVLKVENVDTAFSDTACQVRFPDGREWSCHLHAEIESSCTKVLYKEKGSVLHLVMHKKIPFNNWPTLMNNKEKNPVNILRENGCGHKSSTELSEKSSLSSGPLKTSSRLDEKAPPTDQKCSKSDRGVKRGMKNKQTGNSESTGVKVSETKPGSKGDQTPEPTAKRTVRPFKSTTEPTVASNPAREHQPKPVINGKPVTSHGSAPVSSAAQEGKLEFQTKARQEPQKEKEVEKKTGRCIQAEASKNKDKVAVREQRPESHEPSAPRAIPPTPCETHKPRETNSGETATEDTLKNKEQERTDGVMQAGRQTDVPAHHVESEEAVPPADSMKQGIKNTEEEKRDRSKEEPCEKSIEKNDRGPEPMVNLSFVKNDSYEKGTDLMVVNVYLKEICREISRVLFREQDFTLIFQTSDANFLRQHPDCGPNTVFKWQVKLRNLIQPEQCSFSFTPSRIDITLRKRHSQRWGGLEAQVPQGAVGGAKVAVPSGPSSLDKSQPGSSQHALPAKEEPRAGEEKPKSSRAPEEGTLDAVVPRSVSDHVPIKQEPAITTPKPTCMVQPMTHAPPVGSERPEEEEEKKVCLPGFTGLVNLGNTCFMNSVIQSLSNTRELRDYFHDRAFETEINCNNPLGTGGRLAIGFAVLLRALWKGTHHAFQPSKLKAIVASKASQFTGYAQHDAQEFMAFLLDGLHEDLNRIQNKPYTETVDSDGRQDEVVAEEAWQRHKMRNDSFIVDLFQGQYKSKLVCPMCSKVSITFDPFLYLPVPLPQKQKVLNVFYFAKEPHKKPVKFLVSVSKENSSTAEVLESISRSVRVKPENLRLAEVVKNRFHRQFLLSHSLDTVSSTDTLFCFEVLSKELTKEKVVLLRVHQRLQVPSIPIAKCAACQKPPLSDDEKLKRCTRCYRVGYCNQACQKNHWPNHKSLCRPNSENVGMPFLISVSESRLTYTRLTQLLEGFSRYSVNVFRPPFQSGRTSPEVNLSRADHSPTTSSIAEGPGTEEEEMNSLEAGHDQEQDHVSLEVASAQESSHSAGDLNLQSTHTTDSGFSELLSSSQDPFGEKETSCEKAVKPEAAVTGYQQPSDCSYRSGSQFYISIQDANKELKLEDKGDGVLEVPEDCTLELVWKNNERLKDYVLVRSKELEFEEDPGSASETARAGHFTLEQCLNLFTKPEVLAPEEAWYCPKCQQHREASKQLLLWRLPNVLIIQLKRFSFRSFIWRDKINDMVDFPVRNLDLSKFCIGQKEDVQQPPIYDLYAVINHYGGMIGGHYTAYARLPNDKNSQRSDVGWRLFDDSTVTTVEESQVVTRYAYVLFYRRRNSPVERPPRLLDPLGAESPATAGAAASQASLIWQELEEEAEEQQRAPSWSLFRPRTRQRRQRTRLEDQDGRHGRLTWRRQERVSDHSDYDRTKYFLLGTVAAVFALLINIIYPLIY</sequence>
<feature type="compositionally biased region" description="Basic and acidic residues" evidence="29">
    <location>
        <begin position="3815"/>
        <end position="3837"/>
    </location>
</feature>
<dbReference type="FunFam" id="3.90.70.10:FF:000020">
    <property type="entry name" value="ubiquitin carboxyl-terminal hydrolase 19 isoform X4"/>
    <property type="match status" value="1"/>
</dbReference>
<dbReference type="GO" id="GO:0016579">
    <property type="term" value="P:protein deubiquitination"/>
    <property type="evidence" value="ECO:0007669"/>
    <property type="project" value="InterPro"/>
</dbReference>
<name>A0A8J4UPI8_CLAMG</name>
<feature type="disulfide bond" evidence="27">
    <location>
        <begin position="2106"/>
        <end position="2115"/>
    </location>
</feature>
<dbReference type="Pfam" id="PF23219">
    <property type="entry name" value="LAMB1"/>
    <property type="match status" value="2"/>
</dbReference>
<feature type="disulfide bond" evidence="27">
    <location>
        <begin position="873"/>
        <end position="882"/>
    </location>
</feature>
<feature type="disulfide bond" evidence="27">
    <location>
        <begin position="854"/>
        <end position="871"/>
    </location>
</feature>